<dbReference type="PANTHER" id="PTHR35788:SF1">
    <property type="entry name" value="EXPORTED PROTEIN"/>
    <property type="match status" value="1"/>
</dbReference>
<dbReference type="InterPro" id="IPR007391">
    <property type="entry name" value="Vancomycin_resist_VanW"/>
</dbReference>
<name>A0ABV1GEN2_9FIRM</name>
<dbReference type="PANTHER" id="PTHR35788">
    <property type="entry name" value="EXPORTED PROTEIN-RELATED"/>
    <property type="match status" value="1"/>
</dbReference>
<dbReference type="Proteomes" id="UP001477672">
    <property type="component" value="Unassembled WGS sequence"/>
</dbReference>
<dbReference type="EMBL" id="JBBMFA010000082">
    <property type="protein sequence ID" value="MEQ2520148.1"/>
    <property type="molecule type" value="Genomic_DNA"/>
</dbReference>
<proteinExistence type="predicted"/>
<dbReference type="Pfam" id="PF04294">
    <property type="entry name" value="VanW"/>
    <property type="match status" value="1"/>
</dbReference>
<keyword evidence="2" id="KW-1185">Reference proteome</keyword>
<organism evidence="1 2">
    <name type="scientific">Ruthenibacterium intestinale</name>
    <dbReference type="NCBI Taxonomy" id="3133163"/>
    <lineage>
        <taxon>Bacteria</taxon>
        <taxon>Bacillati</taxon>
        <taxon>Bacillota</taxon>
        <taxon>Clostridia</taxon>
        <taxon>Eubacteriales</taxon>
        <taxon>Oscillospiraceae</taxon>
        <taxon>Ruthenibacterium</taxon>
    </lineage>
</organism>
<dbReference type="InterPro" id="IPR052913">
    <property type="entry name" value="Glycopeptide_resist_protein"/>
</dbReference>
<accession>A0ABV1GEN2</accession>
<comment type="caution">
    <text evidence="1">The sequence shown here is derived from an EMBL/GenBank/DDBJ whole genome shotgun (WGS) entry which is preliminary data.</text>
</comment>
<sequence>MVVYRHSSLICRTLGQVDPVLQKNKAVNLALAAPRVDGILLRPGETFSFWRLVGPCTARRGYRTGLIIKQGRPDRDIGGGMCQFTNLLHWMVLHTPLTVTEYHHHDGVDLFPDFGRKVPFGTGTSILYNYLDYRVRNDTPDTWQLCVWLEGGYLCGEIRCSAAQPVKYHVRAQNEAFVQEADGVYRVNDIVRTCVDKRTGNTLDRQLLKHNHARVQYDVSALDLQPAGQDFSAGV</sequence>
<dbReference type="RefSeq" id="WP_349215595.1">
    <property type="nucleotide sequence ID" value="NZ_JBBMFA010000082.1"/>
</dbReference>
<evidence type="ECO:0000313" key="2">
    <source>
        <dbReference type="Proteomes" id="UP001477672"/>
    </source>
</evidence>
<gene>
    <name evidence="1" type="ORF">WMO24_06860</name>
</gene>
<evidence type="ECO:0000313" key="1">
    <source>
        <dbReference type="EMBL" id="MEQ2520148.1"/>
    </source>
</evidence>
<protein>
    <submittedName>
        <fullName evidence="1">VanW family protein</fullName>
    </submittedName>
</protein>
<reference evidence="1 2" key="1">
    <citation type="submission" date="2024-03" db="EMBL/GenBank/DDBJ databases">
        <title>Human intestinal bacterial collection.</title>
        <authorList>
            <person name="Pauvert C."/>
            <person name="Hitch T.C.A."/>
            <person name="Clavel T."/>
        </authorList>
    </citation>
    <scope>NUCLEOTIDE SEQUENCE [LARGE SCALE GENOMIC DNA]</scope>
    <source>
        <strain evidence="1 2">CLA-JM-H11</strain>
    </source>
</reference>